<dbReference type="PROSITE" id="PS51841">
    <property type="entry name" value="LTD"/>
    <property type="match status" value="1"/>
</dbReference>
<protein>
    <submittedName>
        <fullName evidence="2">ExeM/NucH family extracellular endonuclease</fullName>
    </submittedName>
</protein>
<dbReference type="OrthoDB" id="9800417at2"/>
<keyword evidence="2" id="KW-0540">Nuclease</keyword>
<evidence type="ECO:0000259" key="1">
    <source>
        <dbReference type="PROSITE" id="PS51841"/>
    </source>
</evidence>
<dbReference type="SUPFAM" id="SSF74853">
    <property type="entry name" value="Lamin A/C globular tail domain"/>
    <property type="match status" value="1"/>
</dbReference>
<dbReference type="Gene3D" id="3.60.10.10">
    <property type="entry name" value="Endonuclease/exonuclease/phosphatase"/>
    <property type="match status" value="1"/>
</dbReference>
<dbReference type="Pfam" id="PF03372">
    <property type="entry name" value="Exo_endo_phos"/>
    <property type="match status" value="1"/>
</dbReference>
<dbReference type="RefSeq" id="WP_126128946.1">
    <property type="nucleotide sequence ID" value="NZ_CP034464.1"/>
</dbReference>
<dbReference type="InterPro" id="IPR047971">
    <property type="entry name" value="ExeM-like"/>
</dbReference>
<dbReference type="InterPro" id="IPR001322">
    <property type="entry name" value="Lamin_tail_dom"/>
</dbReference>
<dbReference type="InterPro" id="IPR036691">
    <property type="entry name" value="Endo/exonu/phosph_ase_sf"/>
</dbReference>
<gene>
    <name evidence="2" type="ORF">EJN92_17240</name>
</gene>
<dbReference type="PANTHER" id="PTHR42834">
    <property type="entry name" value="ENDONUCLEASE/EXONUCLEASE/PHOSPHATASE FAMILY PROTEIN (AFU_ORTHOLOGUE AFUA_3G09210)"/>
    <property type="match status" value="1"/>
</dbReference>
<dbReference type="Pfam" id="PF00932">
    <property type="entry name" value="LTD"/>
    <property type="match status" value="1"/>
</dbReference>
<dbReference type="PANTHER" id="PTHR42834:SF1">
    <property type="entry name" value="ENDONUCLEASE_EXONUCLEASE_PHOSPHATASE FAMILY PROTEIN (AFU_ORTHOLOGUE AFUA_3G09210)"/>
    <property type="match status" value="1"/>
</dbReference>
<sequence length="1023" mass="106198">MPQNLLFNQTARVRAIDCGQQLPRQRNDHRLTVLAALLAGLTVAASAASAASDVVISQVYGGGGNSGAVYKNDFIELFNRGANAVSMNGWSVQYASATGTSWQVTTLPNLTLQAGQYLLVQEAAGSAGSANLPTPDKLGTIAMSGTTGKVALVNSITAITSASSPAVLDLIGFGPTATAFEGSAPAALSSNTNALLRANDGCTDENQNATDFSALVAAPRNSASPLHACGTASNTAIVTNCPASLMLAANVGGSINLSASDLDGQVKAITLANGSLAAFSLAGLVPATTVGAIASVNLNVANTLGLGSYPVVINFANDQGQTATCTVSVVVQAASGITHTIPQIQGSAATSPYVGSTQTTEGVVTLRMANGFYMQDPQGDGDPTTSDGIFVFTSTAPAVAVGDKLRVSAKVQEFVAGDAKRTITQLTAPSAIITLSSGNSLTPTNISLPLASADEWERYEGMLVRFVRPLVVSQNYFLGRYGQLSLSGTRLEKPTNRYPARSPEAQAAAAANLANLIVLDDASSAQNPNPAPYLGADNTIRAGDTVSDLVGVVDFGLITSGNPGPTGYKLQPLGVPVFSRDNTRSDAPEILSGNLKVASFNVLNFFSTFTNGATVDGETGQGCKLGTSIAASNCRGADNLNEFNRQRAKIVAAMKAIDADVFGLMEVQNNGNIALSHLVNGLNAEIGSAAYAYVPVTASTGSDAIRVAMIYKTEKLKLVGAALTDADAINNRPPLAQTFALANGKRFSVIVNHMKSKGSCPSDGSLNQDQADGQGCWNALRVQQAERLANSFIPQVQAAANDNDVLVIGDLNSYGAEDPILSLQNAGLVSEIERFIRPHSAPYSYVFDGESGYIDHALTSKSLSEKVIGVAEWHINADEPLLIDYNTEFKVQDLYTATPFRSSDHDPVVIALNLQPQFVDVSAQITSLSSGLSFNRSTQSFNGTLTITNIGGVILKGPFQVELNGLTAGVTLLNASGNHNGSAYLSSAINSLAPGQSISLPLVFRNPNKVGITYQTSVFSGNF</sequence>
<keyword evidence="2" id="KW-0378">Hydrolase</keyword>
<dbReference type="InterPro" id="IPR036415">
    <property type="entry name" value="Lamin_tail_dom_sf"/>
</dbReference>
<dbReference type="Gene3D" id="2.60.40.1260">
    <property type="entry name" value="Lamin Tail domain"/>
    <property type="match status" value="1"/>
</dbReference>
<proteinExistence type="predicted"/>
<dbReference type="Proteomes" id="UP000275663">
    <property type="component" value="Chromosome"/>
</dbReference>
<name>A0A3Q9BSM5_9BURK</name>
<keyword evidence="3" id="KW-1185">Reference proteome</keyword>
<evidence type="ECO:0000313" key="2">
    <source>
        <dbReference type="EMBL" id="AZP13577.1"/>
    </source>
</evidence>
<dbReference type="EMBL" id="CP034464">
    <property type="protein sequence ID" value="AZP13577.1"/>
    <property type="molecule type" value="Genomic_DNA"/>
</dbReference>
<accession>A0A3Q9BSM5</accession>
<dbReference type="NCBIfam" id="NF033681">
    <property type="entry name" value="ExeM_NucH_DNase"/>
    <property type="match status" value="1"/>
</dbReference>
<feature type="domain" description="LTD" evidence="1">
    <location>
        <begin position="42"/>
        <end position="177"/>
    </location>
</feature>
<dbReference type="AlphaFoldDB" id="A0A3Q9BSM5"/>
<reference evidence="2 3" key="1">
    <citation type="journal article" date="2011" name="Int. J. Syst. Evol. Microbiol.">
        <title>Description of Undibacterium oligocarboniphilum sp. nov., isolated from purified water, and Undibacterium pigrum strain CCUG 49012 as the type strain of Undibacterium parvum sp. nov., and emended descriptions of the genus Undibacterium and the species Undibacterium pigrum.</title>
        <authorList>
            <person name="Eder W."/>
            <person name="Wanner G."/>
            <person name="Ludwig W."/>
            <person name="Busse H.J."/>
            <person name="Ziemke-Kageler F."/>
            <person name="Lang E."/>
        </authorList>
    </citation>
    <scope>NUCLEOTIDE SEQUENCE [LARGE SCALE GENOMIC DNA]</scope>
    <source>
        <strain evidence="2 3">DSM 23061</strain>
    </source>
</reference>
<dbReference type="CDD" id="cd04486">
    <property type="entry name" value="YhcR_OBF_like"/>
    <property type="match status" value="1"/>
</dbReference>
<evidence type="ECO:0000313" key="3">
    <source>
        <dbReference type="Proteomes" id="UP000275663"/>
    </source>
</evidence>
<dbReference type="GO" id="GO:0004519">
    <property type="term" value="F:endonuclease activity"/>
    <property type="evidence" value="ECO:0007669"/>
    <property type="project" value="UniProtKB-KW"/>
</dbReference>
<keyword evidence="2" id="KW-0255">Endonuclease</keyword>
<dbReference type="CDD" id="cd10283">
    <property type="entry name" value="MnuA_DNase1-like"/>
    <property type="match status" value="1"/>
</dbReference>
<organism evidence="2 3">
    <name type="scientific">Undibacterium parvum</name>
    <dbReference type="NCBI Taxonomy" id="401471"/>
    <lineage>
        <taxon>Bacteria</taxon>
        <taxon>Pseudomonadati</taxon>
        <taxon>Pseudomonadota</taxon>
        <taxon>Betaproteobacteria</taxon>
        <taxon>Burkholderiales</taxon>
        <taxon>Oxalobacteraceae</taxon>
        <taxon>Undibacterium</taxon>
    </lineage>
</organism>
<dbReference type="KEGG" id="upv:EJN92_17240"/>
<dbReference type="InterPro" id="IPR005135">
    <property type="entry name" value="Endo/exonuclease/phosphatase"/>
</dbReference>
<dbReference type="SUPFAM" id="SSF56219">
    <property type="entry name" value="DNase I-like"/>
    <property type="match status" value="1"/>
</dbReference>